<accession>A0A8T4IKZ7</accession>
<keyword evidence="1" id="KW-1133">Transmembrane helix</keyword>
<feature type="transmembrane region" description="Helical" evidence="1">
    <location>
        <begin position="29"/>
        <end position="58"/>
    </location>
</feature>
<proteinExistence type="predicted"/>
<gene>
    <name evidence="2" type="ORF">KDA82_06190</name>
</gene>
<evidence type="ECO:0000313" key="3">
    <source>
        <dbReference type="Proteomes" id="UP000675554"/>
    </source>
</evidence>
<name>A0A8T4IKZ7_9ACTN</name>
<protein>
    <submittedName>
        <fullName evidence="2">Uncharacterized protein</fullName>
    </submittedName>
</protein>
<keyword evidence="1" id="KW-0812">Transmembrane</keyword>
<dbReference type="EMBL" id="JAGSMN010000119">
    <property type="protein sequence ID" value="MBR7672619.1"/>
    <property type="molecule type" value="Genomic_DNA"/>
</dbReference>
<comment type="caution">
    <text evidence="2">The sequence shown here is derived from an EMBL/GenBank/DDBJ whole genome shotgun (WGS) entry which is preliminary data.</text>
</comment>
<dbReference type="AlphaFoldDB" id="A0A8T4IKZ7"/>
<sequence length="69" mass="7917">MRTTRRHHYLCPLCGTGPRRHPLGALLRWGFVLGAVTAVAFDHLGAALTFGFLAWLAFKARPERRRRCW</sequence>
<keyword evidence="3" id="KW-1185">Reference proteome</keyword>
<evidence type="ECO:0000256" key="1">
    <source>
        <dbReference type="SAM" id="Phobius"/>
    </source>
</evidence>
<dbReference type="Proteomes" id="UP000675554">
    <property type="component" value="Unassembled WGS sequence"/>
</dbReference>
<evidence type="ECO:0000313" key="2">
    <source>
        <dbReference type="EMBL" id="MBR7672619.1"/>
    </source>
</evidence>
<keyword evidence="1" id="KW-0472">Membrane</keyword>
<reference evidence="2" key="1">
    <citation type="submission" date="2021-04" db="EMBL/GenBank/DDBJ databases">
        <title>Sequencing of actinobacteria type strains.</title>
        <authorList>
            <person name="Nguyen G.-S."/>
            <person name="Wentzel A."/>
        </authorList>
    </citation>
    <scope>NUCLEOTIDE SEQUENCE</scope>
    <source>
        <strain evidence="2">DSM 42095</strain>
    </source>
</reference>
<organism evidence="2 3">
    <name type="scientific">Streptomyces daliensis</name>
    <dbReference type="NCBI Taxonomy" id="299421"/>
    <lineage>
        <taxon>Bacteria</taxon>
        <taxon>Bacillati</taxon>
        <taxon>Actinomycetota</taxon>
        <taxon>Actinomycetes</taxon>
        <taxon>Kitasatosporales</taxon>
        <taxon>Streptomycetaceae</taxon>
        <taxon>Streptomyces</taxon>
    </lineage>
</organism>